<dbReference type="AlphaFoldDB" id="C7Z609"/>
<dbReference type="RefSeq" id="XP_003046329.1">
    <property type="nucleotide sequence ID" value="XM_003046283.1"/>
</dbReference>
<name>C7Z609_FUSV7</name>
<dbReference type="GeneID" id="9678434"/>
<dbReference type="OrthoDB" id="412402at2759"/>
<dbReference type="EMBL" id="GG698910">
    <property type="protein sequence ID" value="EEU40616.1"/>
    <property type="molecule type" value="Genomic_DNA"/>
</dbReference>
<protein>
    <submittedName>
        <fullName evidence="1">Uncharacterized protein</fullName>
    </submittedName>
</protein>
<gene>
    <name evidence="1" type="ORF">NECHADRAFT_75937</name>
</gene>
<dbReference type="InParanoid" id="C7Z609"/>
<evidence type="ECO:0000313" key="2">
    <source>
        <dbReference type="Proteomes" id="UP000005206"/>
    </source>
</evidence>
<dbReference type="KEGG" id="nhe:NECHADRAFT_75937"/>
<proteinExistence type="predicted"/>
<accession>C7Z609</accession>
<sequence>MYDEPNHFWHDHDTHSHGSRRNDFIPNNFCTQCRPWRNKFGEFIIPWQFYQRERPGFYLADVVAGPPGVDKLLCGWPKIADPNRPLIGFEVSVKSGIGSGAANLLAKKMATLVMVLEPLLLKLVAPGRWPWVTRELTEYTYFPWFPDCSVKYGYDSHVPPMVATKPEVANGGEPEYMDTMLKMTWGAPSLCELDSRLLTSPQLYYGFSLSLSKEHWMYKDPRPCQSREYVFEDDYRQYSFHESRRQQNLEEGWSSFCFKHLQTTSDDVLLRNWVEVIIQIVELAMASPDEYKRCLEVIFRIQHDDNHDGTAWELLMRQVLKLEHRILYWTRQMDKYGRE</sequence>
<dbReference type="VEuPathDB" id="FungiDB:NECHADRAFT_75937"/>
<dbReference type="Proteomes" id="UP000005206">
    <property type="component" value="Chromosome 2"/>
</dbReference>
<organism evidence="1 2">
    <name type="scientific">Fusarium vanettenii (strain ATCC MYA-4622 / CBS 123669 / FGSC 9596 / NRRL 45880 / 77-13-4)</name>
    <name type="common">Fusarium solani subsp. pisi</name>
    <dbReference type="NCBI Taxonomy" id="660122"/>
    <lineage>
        <taxon>Eukaryota</taxon>
        <taxon>Fungi</taxon>
        <taxon>Dikarya</taxon>
        <taxon>Ascomycota</taxon>
        <taxon>Pezizomycotina</taxon>
        <taxon>Sordariomycetes</taxon>
        <taxon>Hypocreomycetidae</taxon>
        <taxon>Hypocreales</taxon>
        <taxon>Nectriaceae</taxon>
        <taxon>Fusarium</taxon>
        <taxon>Fusarium solani species complex</taxon>
        <taxon>Fusarium vanettenii</taxon>
    </lineage>
</organism>
<keyword evidence="2" id="KW-1185">Reference proteome</keyword>
<reference evidence="1 2" key="1">
    <citation type="journal article" date="2009" name="PLoS Genet.">
        <title>The genome of Nectria haematococca: contribution of supernumerary chromosomes to gene expansion.</title>
        <authorList>
            <person name="Coleman J.J."/>
            <person name="Rounsley S.D."/>
            <person name="Rodriguez-Carres M."/>
            <person name="Kuo A."/>
            <person name="Wasmann C.C."/>
            <person name="Grimwood J."/>
            <person name="Schmutz J."/>
            <person name="Taga M."/>
            <person name="White G.J."/>
            <person name="Zhou S."/>
            <person name="Schwartz D.C."/>
            <person name="Freitag M."/>
            <person name="Ma L.J."/>
            <person name="Danchin E.G."/>
            <person name="Henrissat B."/>
            <person name="Coutinho P.M."/>
            <person name="Nelson D.R."/>
            <person name="Straney D."/>
            <person name="Napoli C.A."/>
            <person name="Barker B.M."/>
            <person name="Gribskov M."/>
            <person name="Rep M."/>
            <person name="Kroken S."/>
            <person name="Molnar I."/>
            <person name="Rensing C."/>
            <person name="Kennell J.C."/>
            <person name="Zamora J."/>
            <person name="Farman M.L."/>
            <person name="Selker E.U."/>
            <person name="Salamov A."/>
            <person name="Shapiro H."/>
            <person name="Pangilinan J."/>
            <person name="Lindquist E."/>
            <person name="Lamers C."/>
            <person name="Grigoriev I.V."/>
            <person name="Geiser D.M."/>
            <person name="Covert S.F."/>
            <person name="Temporini E."/>
            <person name="Vanetten H.D."/>
        </authorList>
    </citation>
    <scope>NUCLEOTIDE SEQUENCE [LARGE SCALE GENOMIC DNA]</scope>
    <source>
        <strain evidence="2">ATCC MYA-4622 / CBS 123669 / FGSC 9596 / NRRL 45880 / 77-13-4</strain>
    </source>
</reference>
<dbReference type="HOGENOM" id="CLU_819128_0_0_1"/>
<dbReference type="STRING" id="660122.C7Z609"/>
<evidence type="ECO:0000313" key="1">
    <source>
        <dbReference type="EMBL" id="EEU40616.1"/>
    </source>
</evidence>
<dbReference type="eggNOG" id="ENOG502RQN7">
    <property type="taxonomic scope" value="Eukaryota"/>
</dbReference>